<gene>
    <name evidence="6" type="ORF">OHK93_000572</name>
</gene>
<dbReference type="SUPFAM" id="SSF53335">
    <property type="entry name" value="S-adenosyl-L-methionine-dependent methyltransferases"/>
    <property type="match status" value="1"/>
</dbReference>
<dbReference type="GO" id="GO:0003677">
    <property type="term" value="F:DNA binding"/>
    <property type="evidence" value="ECO:0007669"/>
    <property type="project" value="TreeGrafter"/>
</dbReference>
<dbReference type="InterPro" id="IPR018117">
    <property type="entry name" value="C5_DNA_meth_AS"/>
</dbReference>
<evidence type="ECO:0000313" key="6">
    <source>
        <dbReference type="EMBL" id="MDI1485434.1"/>
    </source>
</evidence>
<feature type="active site" evidence="5">
    <location>
        <position position="309"/>
    </location>
</feature>
<name>A0AA43QHG6_9LECA</name>
<keyword evidence="7" id="KW-1185">Reference proteome</keyword>
<dbReference type="InterPro" id="IPR001525">
    <property type="entry name" value="C5_MeTfrase"/>
</dbReference>
<protein>
    <recommendedName>
        <fullName evidence="1">DNA (cytosine-5-)-methyltransferase</fullName>
        <ecNumber evidence="1">2.1.1.37</ecNumber>
    </recommendedName>
</protein>
<evidence type="ECO:0000256" key="1">
    <source>
        <dbReference type="ARBA" id="ARBA00011975"/>
    </source>
</evidence>
<dbReference type="EMBL" id="JAPUFD010000001">
    <property type="protein sequence ID" value="MDI1485434.1"/>
    <property type="molecule type" value="Genomic_DNA"/>
</dbReference>
<evidence type="ECO:0000256" key="5">
    <source>
        <dbReference type="PROSITE-ProRule" id="PRU01016"/>
    </source>
</evidence>
<dbReference type="Proteomes" id="UP001161017">
    <property type="component" value="Unassembled WGS sequence"/>
</dbReference>
<dbReference type="EC" id="2.1.1.37" evidence="1"/>
<sequence length="543" mass="61665">MTAKVVLRGWRFQRNKDVNNFLSRQINEICWMIEIDQDDVRPPAIQCMEEVDVDKVVKRRLIRLTNLPFPALSWREDQEDSREVVYEERALVCRWKFVWIFPDAAARMGRKPWIEQALMRVKAEDCTVLCQKAFAEPDQLRQIFRGETQKGGMSKKWLFGEKEFLRQELYADQGKPILSSLTTSTKFWERGDPMQRGRVGKLICKDELTQSHTANDSITINATVSPSLPSSPKKQRYTVLDCFCGGGGWSRAAVMAGLRVESGFDFAKEACETYALNFFGAKVYHLWANEYTQHSKDCHFDIVLASPPCAPFSPVHTRQGQHDDRNTASLLAIPDLLKKAKPRVMILEQTAGLINQHKDWFNNLIQNITSVGYSVRWRLLKCADYGLAQPRPRLFIIAACPGETLPPFPRPTHSADTTSGLKPWKTINQAIRGIPEEWADHNVDSCIERNYTSFCGDKQANTICTAGQKKQQMYHPSGKRDFTAREFACLQEFPLCHKFGDVGATNIRTQIGNAVAPVVGQKMLAEVKRWLMIADGLLDGGQS</sequence>
<dbReference type="PROSITE" id="PS00094">
    <property type="entry name" value="C5_MTASE_1"/>
    <property type="match status" value="1"/>
</dbReference>
<dbReference type="GO" id="GO:0005634">
    <property type="term" value="C:nucleus"/>
    <property type="evidence" value="ECO:0007669"/>
    <property type="project" value="TreeGrafter"/>
</dbReference>
<dbReference type="Pfam" id="PF00145">
    <property type="entry name" value="DNA_methylase"/>
    <property type="match status" value="1"/>
</dbReference>
<dbReference type="Gene3D" id="3.40.50.150">
    <property type="entry name" value="Vaccinia Virus protein VP39"/>
    <property type="match status" value="1"/>
</dbReference>
<organism evidence="6 7">
    <name type="scientific">Ramalina farinacea</name>
    <dbReference type="NCBI Taxonomy" id="258253"/>
    <lineage>
        <taxon>Eukaryota</taxon>
        <taxon>Fungi</taxon>
        <taxon>Dikarya</taxon>
        <taxon>Ascomycota</taxon>
        <taxon>Pezizomycotina</taxon>
        <taxon>Lecanoromycetes</taxon>
        <taxon>OSLEUM clade</taxon>
        <taxon>Lecanoromycetidae</taxon>
        <taxon>Lecanorales</taxon>
        <taxon>Lecanorineae</taxon>
        <taxon>Ramalinaceae</taxon>
        <taxon>Ramalina</taxon>
    </lineage>
</organism>
<dbReference type="InterPro" id="IPR029063">
    <property type="entry name" value="SAM-dependent_MTases_sf"/>
</dbReference>
<dbReference type="InterPro" id="IPR050390">
    <property type="entry name" value="C5-Methyltransferase"/>
</dbReference>
<evidence type="ECO:0000256" key="4">
    <source>
        <dbReference type="ARBA" id="ARBA00022691"/>
    </source>
</evidence>
<dbReference type="AlphaFoldDB" id="A0AA43QHG6"/>
<dbReference type="GO" id="GO:0003886">
    <property type="term" value="F:DNA (cytosine-5-)-methyltransferase activity"/>
    <property type="evidence" value="ECO:0007669"/>
    <property type="project" value="UniProtKB-EC"/>
</dbReference>
<evidence type="ECO:0000256" key="3">
    <source>
        <dbReference type="ARBA" id="ARBA00022679"/>
    </source>
</evidence>
<comment type="caution">
    <text evidence="6">The sequence shown here is derived from an EMBL/GenBank/DDBJ whole genome shotgun (WGS) entry which is preliminary data.</text>
</comment>
<keyword evidence="3 5" id="KW-0808">Transferase</keyword>
<dbReference type="PROSITE" id="PS51679">
    <property type="entry name" value="SAM_MT_C5"/>
    <property type="match status" value="1"/>
</dbReference>
<keyword evidence="2 5" id="KW-0489">Methyltransferase</keyword>
<dbReference type="GO" id="GO:0032259">
    <property type="term" value="P:methylation"/>
    <property type="evidence" value="ECO:0007669"/>
    <property type="project" value="UniProtKB-KW"/>
</dbReference>
<dbReference type="PANTHER" id="PTHR10629:SF52">
    <property type="entry name" value="DNA (CYTOSINE-5)-METHYLTRANSFERASE 1"/>
    <property type="match status" value="1"/>
</dbReference>
<dbReference type="PRINTS" id="PR00105">
    <property type="entry name" value="C5METTRFRASE"/>
</dbReference>
<proteinExistence type="inferred from homology"/>
<keyword evidence="4 5" id="KW-0949">S-adenosyl-L-methionine</keyword>
<evidence type="ECO:0000313" key="7">
    <source>
        <dbReference type="Proteomes" id="UP001161017"/>
    </source>
</evidence>
<reference evidence="6" key="1">
    <citation type="journal article" date="2023" name="Genome Biol. Evol.">
        <title>First Whole Genome Sequence and Flow Cytometry Genome Size Data for the Lichen-Forming Fungus Ramalina farinacea (Ascomycota).</title>
        <authorList>
            <person name="Llewellyn T."/>
            <person name="Mian S."/>
            <person name="Hill R."/>
            <person name="Leitch I.J."/>
            <person name="Gaya E."/>
        </authorList>
    </citation>
    <scope>NUCLEOTIDE SEQUENCE</scope>
    <source>
        <strain evidence="6">LIQ254RAFAR</strain>
    </source>
</reference>
<dbReference type="PANTHER" id="PTHR10629">
    <property type="entry name" value="CYTOSINE-SPECIFIC METHYLTRANSFERASE"/>
    <property type="match status" value="1"/>
</dbReference>
<dbReference type="Gene3D" id="3.90.120.10">
    <property type="entry name" value="DNA Methylase, subunit A, domain 2"/>
    <property type="match status" value="1"/>
</dbReference>
<evidence type="ECO:0000256" key="2">
    <source>
        <dbReference type="ARBA" id="ARBA00022603"/>
    </source>
</evidence>
<accession>A0AA43QHG6</accession>
<dbReference type="GO" id="GO:0044027">
    <property type="term" value="P:negative regulation of gene expression via chromosomal CpG island methylation"/>
    <property type="evidence" value="ECO:0007669"/>
    <property type="project" value="TreeGrafter"/>
</dbReference>
<comment type="similarity">
    <text evidence="5">Belongs to the class I-like SAM-binding methyltransferase superfamily. C5-methyltransferase family.</text>
</comment>